<evidence type="ECO:0000256" key="5">
    <source>
        <dbReference type="ARBA" id="ARBA00022695"/>
    </source>
</evidence>
<keyword evidence="7" id="KW-0540">Nuclease</keyword>
<protein>
    <recommendedName>
        <fullName evidence="3 15">DNA polymerase I</fullName>
        <ecNumber evidence="2 15">2.7.7.7</ecNumber>
    </recommendedName>
</protein>
<evidence type="ECO:0000256" key="3">
    <source>
        <dbReference type="ARBA" id="ARBA00020311"/>
    </source>
</evidence>
<dbReference type="SMART" id="SM00474">
    <property type="entry name" value="35EXOc"/>
    <property type="match status" value="1"/>
</dbReference>
<dbReference type="SUPFAM" id="SSF53098">
    <property type="entry name" value="Ribonuclease H-like"/>
    <property type="match status" value="1"/>
</dbReference>
<dbReference type="InterPro" id="IPR029060">
    <property type="entry name" value="PIN-like_dom_sf"/>
</dbReference>
<dbReference type="PANTHER" id="PTHR10133">
    <property type="entry name" value="DNA POLYMERASE I"/>
    <property type="match status" value="1"/>
</dbReference>
<dbReference type="InterPro" id="IPR043502">
    <property type="entry name" value="DNA/RNA_pol_sf"/>
</dbReference>
<feature type="compositionally biased region" description="Low complexity" evidence="17">
    <location>
        <begin position="326"/>
        <end position="337"/>
    </location>
</feature>
<dbReference type="Gene3D" id="3.40.50.1010">
    <property type="entry name" value="5'-nuclease"/>
    <property type="match status" value="1"/>
</dbReference>
<dbReference type="InterPro" id="IPR020046">
    <property type="entry name" value="5-3_exonucl_a-hlix_arch_N"/>
</dbReference>
<evidence type="ECO:0000256" key="9">
    <source>
        <dbReference type="ARBA" id="ARBA00022801"/>
    </source>
</evidence>
<dbReference type="InterPro" id="IPR018320">
    <property type="entry name" value="DNA_polymerase_1"/>
</dbReference>
<feature type="domain" description="DNA-directed DNA polymerase family A palm" evidence="20">
    <location>
        <begin position="724"/>
        <end position="931"/>
    </location>
</feature>
<evidence type="ECO:0000256" key="15">
    <source>
        <dbReference type="NCBIfam" id="TIGR00593"/>
    </source>
</evidence>
<dbReference type="InterPro" id="IPR020045">
    <property type="entry name" value="DNA_polI_H3TH"/>
</dbReference>
<evidence type="ECO:0000313" key="21">
    <source>
        <dbReference type="EMBL" id="MBP1467845.1"/>
    </source>
</evidence>
<keyword evidence="4 16" id="KW-0808">Transferase</keyword>
<dbReference type="InterPro" id="IPR002298">
    <property type="entry name" value="DNA_polymerase_A"/>
</dbReference>
<proteinExistence type="inferred from homology"/>
<dbReference type="NCBIfam" id="TIGR00593">
    <property type="entry name" value="pola"/>
    <property type="match status" value="1"/>
</dbReference>
<dbReference type="InterPro" id="IPR008918">
    <property type="entry name" value="HhH2"/>
</dbReference>
<dbReference type="InterPro" id="IPR002562">
    <property type="entry name" value="3'-5'_exonuclease_dom"/>
</dbReference>
<evidence type="ECO:0000256" key="8">
    <source>
        <dbReference type="ARBA" id="ARBA00022763"/>
    </source>
</evidence>
<reference evidence="21 22" key="1">
    <citation type="submission" date="2021-03" db="EMBL/GenBank/DDBJ databases">
        <authorList>
            <person name="Grouzdev D.S."/>
        </authorList>
    </citation>
    <scope>NUCLEOTIDE SEQUENCE [LARGE SCALE GENOMIC DNA]</scope>
    <source>
        <strain evidence="21 22">M50-1</strain>
    </source>
</reference>
<dbReference type="SMART" id="SM00475">
    <property type="entry name" value="53EXOc"/>
    <property type="match status" value="1"/>
</dbReference>
<keyword evidence="10 16" id="KW-0269">Exonuclease</keyword>
<dbReference type="InterPro" id="IPR012337">
    <property type="entry name" value="RNaseH-like_sf"/>
</dbReference>
<evidence type="ECO:0000256" key="1">
    <source>
        <dbReference type="ARBA" id="ARBA00007705"/>
    </source>
</evidence>
<keyword evidence="5 16" id="KW-0548">Nucleotidyltransferase</keyword>
<dbReference type="Gene3D" id="3.30.70.370">
    <property type="match status" value="1"/>
</dbReference>
<evidence type="ECO:0000256" key="4">
    <source>
        <dbReference type="ARBA" id="ARBA00022679"/>
    </source>
</evidence>
<dbReference type="SUPFAM" id="SSF88723">
    <property type="entry name" value="PIN domain-like"/>
    <property type="match status" value="1"/>
</dbReference>
<dbReference type="InterPro" id="IPR002421">
    <property type="entry name" value="5-3_exonuclease"/>
</dbReference>
<evidence type="ECO:0000256" key="6">
    <source>
        <dbReference type="ARBA" id="ARBA00022705"/>
    </source>
</evidence>
<evidence type="ECO:0000256" key="14">
    <source>
        <dbReference type="ARBA" id="ARBA00049244"/>
    </source>
</evidence>
<dbReference type="Gene3D" id="1.20.1060.10">
    <property type="entry name" value="Taq DNA Polymerase, Chain T, domain 4"/>
    <property type="match status" value="1"/>
</dbReference>
<gene>
    <name evidence="16 21" type="primary">polA</name>
    <name evidence="21" type="ORF">EYB53_019170</name>
</gene>
<dbReference type="CDD" id="cd08637">
    <property type="entry name" value="DNA_pol_A_pol_I_C"/>
    <property type="match status" value="1"/>
</dbReference>
<dbReference type="SUPFAM" id="SSF56672">
    <property type="entry name" value="DNA/RNA polymerases"/>
    <property type="match status" value="1"/>
</dbReference>
<dbReference type="Pfam" id="PF00476">
    <property type="entry name" value="DNA_pol_A"/>
    <property type="match status" value="1"/>
</dbReference>
<name>A0ABS4DEH9_9CHLR</name>
<feature type="domain" description="5'-3' exonuclease" evidence="19">
    <location>
        <begin position="5"/>
        <end position="269"/>
    </location>
</feature>
<keyword evidence="11 16" id="KW-0239">DNA-directed DNA polymerase</keyword>
<dbReference type="EC" id="2.7.7.7" evidence="2 15"/>
<dbReference type="SMART" id="SM00482">
    <property type="entry name" value="POLAc"/>
    <property type="match status" value="1"/>
</dbReference>
<evidence type="ECO:0000256" key="12">
    <source>
        <dbReference type="ARBA" id="ARBA00023125"/>
    </source>
</evidence>
<dbReference type="CDD" id="cd06139">
    <property type="entry name" value="DNA_polA_I_Ecoli_like_exo"/>
    <property type="match status" value="1"/>
</dbReference>
<evidence type="ECO:0000256" key="11">
    <source>
        <dbReference type="ARBA" id="ARBA00022932"/>
    </source>
</evidence>
<dbReference type="Gene3D" id="1.10.150.20">
    <property type="entry name" value="5' to 3' exonuclease, C-terminal subdomain"/>
    <property type="match status" value="2"/>
</dbReference>
<dbReference type="InterPro" id="IPR036279">
    <property type="entry name" value="5-3_exonuclease_C_sf"/>
</dbReference>
<evidence type="ECO:0000256" key="17">
    <source>
        <dbReference type="SAM" id="MobiDB-lite"/>
    </source>
</evidence>
<accession>A0ABS4DEH9</accession>
<dbReference type="CDD" id="cd09859">
    <property type="entry name" value="PIN_53EXO"/>
    <property type="match status" value="1"/>
</dbReference>
<keyword evidence="22" id="KW-1185">Reference proteome</keyword>
<keyword evidence="13 16" id="KW-0234">DNA repair</keyword>
<dbReference type="NCBIfam" id="NF004397">
    <property type="entry name" value="PRK05755.1"/>
    <property type="match status" value="1"/>
</dbReference>
<keyword evidence="8 16" id="KW-0227">DNA damage</keyword>
<keyword evidence="12 16" id="KW-0238">DNA-binding</keyword>
<dbReference type="GO" id="GO:0003887">
    <property type="term" value="F:DNA-directed DNA polymerase activity"/>
    <property type="evidence" value="ECO:0007669"/>
    <property type="project" value="UniProtKB-EC"/>
</dbReference>
<keyword evidence="9 16" id="KW-0378">Hydrolase</keyword>
<evidence type="ECO:0000256" key="13">
    <source>
        <dbReference type="ARBA" id="ARBA00023204"/>
    </source>
</evidence>
<evidence type="ECO:0000259" key="20">
    <source>
        <dbReference type="SMART" id="SM00482"/>
    </source>
</evidence>
<dbReference type="RefSeq" id="WP_135480008.1">
    <property type="nucleotide sequence ID" value="NZ_SIJK02000044.1"/>
</dbReference>
<dbReference type="PANTHER" id="PTHR10133:SF27">
    <property type="entry name" value="DNA POLYMERASE NU"/>
    <property type="match status" value="1"/>
</dbReference>
<dbReference type="InterPro" id="IPR001098">
    <property type="entry name" value="DNA-dir_DNA_pol_A_palm_dom"/>
</dbReference>
<evidence type="ECO:0000256" key="16">
    <source>
        <dbReference type="RuleBase" id="RU004460"/>
    </source>
</evidence>
<feature type="region of interest" description="Disordered" evidence="17">
    <location>
        <begin position="296"/>
        <end position="337"/>
    </location>
</feature>
<comment type="caution">
    <text evidence="21">The sequence shown here is derived from an EMBL/GenBank/DDBJ whole genome shotgun (WGS) entry which is preliminary data.</text>
</comment>
<dbReference type="Gene3D" id="3.30.420.10">
    <property type="entry name" value="Ribonuclease H-like superfamily/Ribonuclease H"/>
    <property type="match status" value="1"/>
</dbReference>
<dbReference type="PROSITE" id="PS00447">
    <property type="entry name" value="DNA_POLYMERASE_A"/>
    <property type="match status" value="1"/>
</dbReference>
<dbReference type="Proteomes" id="UP001193081">
    <property type="component" value="Unassembled WGS sequence"/>
</dbReference>
<dbReference type="PRINTS" id="PR00868">
    <property type="entry name" value="DNAPOLI"/>
</dbReference>
<dbReference type="Pfam" id="PF01367">
    <property type="entry name" value="5_3_exonuc"/>
    <property type="match status" value="1"/>
</dbReference>
<evidence type="ECO:0000313" key="22">
    <source>
        <dbReference type="Proteomes" id="UP001193081"/>
    </source>
</evidence>
<evidence type="ECO:0000259" key="18">
    <source>
        <dbReference type="SMART" id="SM00474"/>
    </source>
</evidence>
<dbReference type="InterPro" id="IPR019760">
    <property type="entry name" value="DNA-dir_DNA_pol_A_CS"/>
</dbReference>
<organism evidence="21 22">
    <name type="scientific">Candidatus Chloroploca mongolica</name>
    <dbReference type="NCBI Taxonomy" id="2528176"/>
    <lineage>
        <taxon>Bacteria</taxon>
        <taxon>Bacillati</taxon>
        <taxon>Chloroflexota</taxon>
        <taxon>Chloroflexia</taxon>
        <taxon>Chloroflexales</taxon>
        <taxon>Chloroflexineae</taxon>
        <taxon>Oscillochloridaceae</taxon>
        <taxon>Candidatus Chloroploca</taxon>
    </lineage>
</organism>
<dbReference type="CDD" id="cd09898">
    <property type="entry name" value="H3TH_53EXO"/>
    <property type="match status" value="1"/>
</dbReference>
<dbReference type="Pfam" id="PF01612">
    <property type="entry name" value="DNA_pol_A_exo1"/>
    <property type="match status" value="1"/>
</dbReference>
<dbReference type="SUPFAM" id="SSF47807">
    <property type="entry name" value="5' to 3' exonuclease, C-terminal subdomain"/>
    <property type="match status" value="1"/>
</dbReference>
<dbReference type="Pfam" id="PF02739">
    <property type="entry name" value="5_3_exonuc_N"/>
    <property type="match status" value="1"/>
</dbReference>
<sequence length="976" mass="106695">MGASRRLALIDGHALAFRAFHALREAGLRSSQGEPTYAVFGFAQILLSMIQDQQPSHVAVSFDVGRTFRDDLYAEYKAGRAETPEEFHPQLERIKELITHLAIPIYTADGFEADDVIGTLARQATEADVATLILTGDTDSLQLVDDYVQVLLANPYAKGNKNTTLYDEAAVRERYDGLGPDQLADLRGLKGDASDNIPGVRGIGEKGAIALLKQFGSIEAIYERFAEVPKRYQKPLEGQREAALFSKHLATIVRDVPVTHLDLAACALGSYDRAAVIEFFQTLEIGATSNLIRKLPPLPNESAEPRATPAPPSATGPIQQPLFADLPTSLPASPAPSSETLQLSFFATPTVPSGPARPTNPNLGTYQCITQTAQLEALITELQAAPGFAFDVESSGLRPFESDLVGISLAHTPGAGFYLPVGHHQGEQLPLEQVVTALRPLFADPAKAKYAHNAKFDLELLLSVDLHVEGLRFDTMLAAALLGKQRLGLKDLAFYELKLADPPMPIQDLIGKGTKQISFAEVPIDQATPYAAADADLTLRLQHHLAKQLADETELQALFTRLEMPLIRVLVAMEEAGITLDRSYVTQLDEQLQRRIGELEAAIYHEAGEQFNINSGQQLNRILFNGKPAIDPKVYGLSKLKSGGYSLTAEGLEQMSAAHPIAELILHYRQLSKLKSTYVDALPTMINPKTQRIHTSYNQVGAATGRLSSNDPNLQNIPVRTEEGRAIRRGFVAIPGHQFVAADYSQIELRVLAGYTQDPDLVATFVEGRDIHAATAARLFGIEQNEVDKNQRRIAKTVVFGVIYGISAFGLAQRLGLERGEAQALIDGLFAQFPGIKAYIDTTLHQARTNGYVSTLFGRRRLFPELRGNDRGPRAQAAMREAINAPIQGTAADIMKIAMVQLHQALGERQLQTRLLLQVHDELILEAPEHEVDLAAQLVRDIMEGAYRLTATIHGVTYQIPLGVDVEIGPNWDALK</sequence>
<comment type="similarity">
    <text evidence="1 16">Belongs to the DNA polymerase type-A family.</text>
</comment>
<evidence type="ECO:0000256" key="7">
    <source>
        <dbReference type="ARBA" id="ARBA00022722"/>
    </source>
</evidence>
<comment type="catalytic activity">
    <reaction evidence="14 16">
        <text>DNA(n) + a 2'-deoxyribonucleoside 5'-triphosphate = DNA(n+1) + diphosphate</text>
        <dbReference type="Rhea" id="RHEA:22508"/>
        <dbReference type="Rhea" id="RHEA-COMP:17339"/>
        <dbReference type="Rhea" id="RHEA-COMP:17340"/>
        <dbReference type="ChEBI" id="CHEBI:33019"/>
        <dbReference type="ChEBI" id="CHEBI:61560"/>
        <dbReference type="ChEBI" id="CHEBI:173112"/>
        <dbReference type="EC" id="2.7.7.7"/>
    </reaction>
</comment>
<comment type="function">
    <text evidence="16">In addition to polymerase activity, this DNA polymerase exhibits 3'-5' and 5'-3' exonuclease activity.</text>
</comment>
<dbReference type="InterPro" id="IPR036397">
    <property type="entry name" value="RNaseH_sf"/>
</dbReference>
<keyword evidence="6 16" id="KW-0235">DNA replication</keyword>
<evidence type="ECO:0000256" key="10">
    <source>
        <dbReference type="ARBA" id="ARBA00022839"/>
    </source>
</evidence>
<evidence type="ECO:0000256" key="2">
    <source>
        <dbReference type="ARBA" id="ARBA00012417"/>
    </source>
</evidence>
<feature type="domain" description="3'-5' exonuclease" evidence="18">
    <location>
        <begin position="366"/>
        <end position="550"/>
    </location>
</feature>
<dbReference type="SMART" id="SM00279">
    <property type="entry name" value="HhH2"/>
    <property type="match status" value="1"/>
</dbReference>
<evidence type="ECO:0000259" key="19">
    <source>
        <dbReference type="SMART" id="SM00475"/>
    </source>
</evidence>
<dbReference type="EMBL" id="SIJK02000044">
    <property type="protein sequence ID" value="MBP1467845.1"/>
    <property type="molecule type" value="Genomic_DNA"/>
</dbReference>